<evidence type="ECO:0000256" key="2">
    <source>
        <dbReference type="SAM" id="SignalP"/>
    </source>
</evidence>
<feature type="domain" description="DUF5979" evidence="3">
    <location>
        <begin position="616"/>
        <end position="719"/>
    </location>
</feature>
<protein>
    <submittedName>
        <fullName evidence="5">Choice-of-anchor A family protein</fullName>
    </submittedName>
</protein>
<evidence type="ECO:0000313" key="5">
    <source>
        <dbReference type="EMBL" id="MBD7951429.1"/>
    </source>
</evidence>
<feature type="domain" description="DUF5979" evidence="3">
    <location>
        <begin position="373"/>
        <end position="485"/>
    </location>
</feature>
<dbReference type="PROSITE" id="PS51318">
    <property type="entry name" value="TAT"/>
    <property type="match status" value="1"/>
</dbReference>
<evidence type="ECO:0000259" key="4">
    <source>
        <dbReference type="Pfam" id="PF20597"/>
    </source>
</evidence>
<evidence type="ECO:0000259" key="3">
    <source>
        <dbReference type="Pfam" id="PF19407"/>
    </source>
</evidence>
<proteinExistence type="predicted"/>
<dbReference type="EMBL" id="JACSQQ010000023">
    <property type="protein sequence ID" value="MBD7951429.1"/>
    <property type="molecule type" value="Genomic_DNA"/>
</dbReference>
<dbReference type="Proteomes" id="UP000641803">
    <property type="component" value="Unassembled WGS sequence"/>
</dbReference>
<keyword evidence="1" id="KW-0812">Transmembrane</keyword>
<accession>A0ABR8RUG2</accession>
<dbReference type="Pfam" id="PF19407">
    <property type="entry name" value="DUF5979"/>
    <property type="match status" value="3"/>
</dbReference>
<organism evidence="5 6">
    <name type="scientific">Oerskovia rustica</name>
    <dbReference type="NCBI Taxonomy" id="2762237"/>
    <lineage>
        <taxon>Bacteria</taxon>
        <taxon>Bacillati</taxon>
        <taxon>Actinomycetota</taxon>
        <taxon>Actinomycetes</taxon>
        <taxon>Micrococcales</taxon>
        <taxon>Cellulomonadaceae</taxon>
        <taxon>Oerskovia</taxon>
    </lineage>
</organism>
<feature type="domain" description="Choice-of-anchor A" evidence="4">
    <location>
        <begin position="72"/>
        <end position="346"/>
    </location>
</feature>
<keyword evidence="1" id="KW-1133">Transmembrane helix</keyword>
<dbReference type="Pfam" id="PF20597">
    <property type="entry name" value="pAdhesive_15"/>
    <property type="match status" value="1"/>
</dbReference>
<dbReference type="InterPro" id="IPR026588">
    <property type="entry name" value="Choice_anch_A"/>
</dbReference>
<evidence type="ECO:0000313" key="6">
    <source>
        <dbReference type="Proteomes" id="UP000641803"/>
    </source>
</evidence>
<comment type="caution">
    <text evidence="5">The sequence shown here is derived from an EMBL/GenBank/DDBJ whole genome shotgun (WGS) entry which is preliminary data.</text>
</comment>
<feature type="transmembrane region" description="Helical" evidence="1">
    <location>
        <begin position="749"/>
        <end position="769"/>
    </location>
</feature>
<dbReference type="InterPro" id="IPR046022">
    <property type="entry name" value="DUF5979"/>
</dbReference>
<name>A0ABR8RUG2_9CELL</name>
<dbReference type="RefSeq" id="WP_191796716.1">
    <property type="nucleotide sequence ID" value="NZ_JACSQQ010000023.1"/>
</dbReference>
<gene>
    <name evidence="5" type="ORF">H9652_13580</name>
</gene>
<dbReference type="InterPro" id="IPR006311">
    <property type="entry name" value="TAT_signal"/>
</dbReference>
<evidence type="ECO:0000256" key="1">
    <source>
        <dbReference type="SAM" id="Phobius"/>
    </source>
</evidence>
<feature type="domain" description="DUF5979" evidence="3">
    <location>
        <begin position="490"/>
        <end position="609"/>
    </location>
</feature>
<dbReference type="NCBIfam" id="TIGR04215">
    <property type="entry name" value="choice_anch_A"/>
    <property type="match status" value="1"/>
</dbReference>
<keyword evidence="6" id="KW-1185">Reference proteome</keyword>
<reference evidence="5 6" key="1">
    <citation type="submission" date="2020-08" db="EMBL/GenBank/DDBJ databases">
        <title>A Genomic Blueprint of the Chicken Gut Microbiome.</title>
        <authorList>
            <person name="Gilroy R."/>
            <person name="Ravi A."/>
            <person name="Getino M."/>
            <person name="Pursley I."/>
            <person name="Horton D.L."/>
            <person name="Alikhan N.-F."/>
            <person name="Baker D."/>
            <person name="Gharbi K."/>
            <person name="Hall N."/>
            <person name="Watson M."/>
            <person name="Adriaenssens E.M."/>
            <person name="Foster-Nyarko E."/>
            <person name="Jarju S."/>
            <person name="Secka A."/>
            <person name="Antonio M."/>
            <person name="Oren A."/>
            <person name="Chaudhuri R."/>
            <person name="La Ragione R.M."/>
            <person name="Hildebrand F."/>
            <person name="Pallen M.J."/>
        </authorList>
    </citation>
    <scope>NUCLEOTIDE SEQUENCE [LARGE SCALE GENOMIC DNA]</scope>
    <source>
        <strain evidence="5 6">Sa4CUA1</strain>
    </source>
</reference>
<sequence>MTNTRSPEGLTSRRRLVASTSVLALTAALTLGAATVGPFVAPAAADQLPTCPDEDNDGTVGPPLFTDNAVSVYVGGDFTANENAAESEGLLVVHGDASFERAGIFNVGIVGAGSGSAPTPGSTMLAVGGNLTIGPSSTVDVGAGATGGGAVHAGGGIEDESRLVTNGAGATENMGLGPALDPYDPGVFPGEMVTVSGELAALSVNGATAASDGTVIFTAGPDDPAHSGLQVFTIDAATLNGKTAVQFNGIPDGDSIVVNVTGGPVTFSPQDFTADGVRVDAFGFPGFSAFASSLMWNFTGDTDVSIGQNGQFMGSIMGPGINLTATTSTNGRILVGGDYTMGGAGTEHHNYPWNYAFPCDDDVPPLPTEVGSVTVTKSVAPGSGLTNLVFTGSARCTLEDGSVFITGWSVKADEVTVFGNLPVGVTCEILEDLDGIYEEVDGVLVPVDVGDRQWADPVFTIDGEATDTFTIETVGQNITIGLVNTLLGTVDLTKAVSGPEGGYVGDRTFDVDWQCSAGAFVDGVAVAPAVTSGTVSLAAGATVRPDVGGDEAWFPVGTTCTFTEAPLTEEPGDFAASTYEWTGSDVDPTDVVIGTGETGIVAVTVTNTFRSTVGGFEIAKALDGDAAAQVPADTVFTVRYSYALNGTTVSQDVQVPADGTPVAGPQDLPEGTVVTFEEIALPGVPGITWGTPTITVDGQATNRLVVGGGSSAEVVVTNAADAVPTPTPTPTPSDPTIPDGDLATTGADIAMIAGLSVLFVAVGLAAVVARRRWTSGTK</sequence>
<feature type="signal peptide" evidence="2">
    <location>
        <begin position="1"/>
        <end position="33"/>
    </location>
</feature>
<keyword evidence="2" id="KW-0732">Signal</keyword>
<keyword evidence="1" id="KW-0472">Membrane</keyword>
<feature type="chain" id="PRO_5045598403" evidence="2">
    <location>
        <begin position="34"/>
        <end position="778"/>
    </location>
</feature>